<dbReference type="RefSeq" id="XP_016437640.1">
    <property type="nucleotide sequence ID" value="XM_016582154.1"/>
</dbReference>
<proteinExistence type="predicted"/>
<dbReference type="KEGG" id="nta:107763667"/>
<organism evidence="2 3">
    <name type="scientific">Nicotiana tabacum</name>
    <name type="common">Common tobacco</name>
    <dbReference type="NCBI Taxonomy" id="4097"/>
    <lineage>
        <taxon>Eukaryota</taxon>
        <taxon>Viridiplantae</taxon>
        <taxon>Streptophyta</taxon>
        <taxon>Embryophyta</taxon>
        <taxon>Tracheophyta</taxon>
        <taxon>Spermatophyta</taxon>
        <taxon>Magnoliopsida</taxon>
        <taxon>eudicotyledons</taxon>
        <taxon>Gunneridae</taxon>
        <taxon>Pentapetalae</taxon>
        <taxon>asterids</taxon>
        <taxon>lamiids</taxon>
        <taxon>Solanales</taxon>
        <taxon>Solanaceae</taxon>
        <taxon>Nicotianoideae</taxon>
        <taxon>Nicotianeae</taxon>
        <taxon>Nicotiana</taxon>
    </lineage>
</organism>
<dbReference type="PANTHER" id="PTHR31672">
    <property type="entry name" value="BNACNNG10540D PROTEIN"/>
    <property type="match status" value="1"/>
</dbReference>
<dbReference type="AlphaFoldDB" id="A0A1S3XCH5"/>
<dbReference type="STRING" id="4097.A0A1S3XCH5"/>
<keyword evidence="2" id="KW-1185">Reference proteome</keyword>
<dbReference type="Pfam" id="PF00646">
    <property type="entry name" value="F-box"/>
    <property type="match status" value="1"/>
</dbReference>
<dbReference type="InterPro" id="IPR036047">
    <property type="entry name" value="F-box-like_dom_sf"/>
</dbReference>
<dbReference type="GeneID" id="107763667"/>
<evidence type="ECO:0000313" key="2">
    <source>
        <dbReference type="Proteomes" id="UP000790787"/>
    </source>
</evidence>
<evidence type="ECO:0000259" key="1">
    <source>
        <dbReference type="PROSITE" id="PS50181"/>
    </source>
</evidence>
<reference evidence="2" key="1">
    <citation type="journal article" date="2014" name="Nat. Commun.">
        <title>The tobacco genome sequence and its comparison with those of tomato and potato.</title>
        <authorList>
            <person name="Sierro N."/>
            <person name="Battey J.N."/>
            <person name="Ouadi S."/>
            <person name="Bakaher N."/>
            <person name="Bovet L."/>
            <person name="Willig A."/>
            <person name="Goepfert S."/>
            <person name="Peitsch M.C."/>
            <person name="Ivanov N.V."/>
        </authorList>
    </citation>
    <scope>NUCLEOTIDE SEQUENCE [LARGE SCALE GENOMIC DNA]</scope>
</reference>
<dbReference type="Proteomes" id="UP000790787">
    <property type="component" value="Chromosome 16"/>
</dbReference>
<dbReference type="InterPro" id="IPR050796">
    <property type="entry name" value="SCF_F-box_component"/>
</dbReference>
<dbReference type="SMART" id="SM00256">
    <property type="entry name" value="FBOX"/>
    <property type="match status" value="1"/>
</dbReference>
<gene>
    <name evidence="3" type="primary">LOC107763667</name>
</gene>
<dbReference type="OrthoDB" id="1255905at2759"/>
<dbReference type="CDD" id="cd22157">
    <property type="entry name" value="F-box_AtFBW1-like"/>
    <property type="match status" value="1"/>
</dbReference>
<evidence type="ECO:0000313" key="3">
    <source>
        <dbReference type="RefSeq" id="XP_016437640.1"/>
    </source>
</evidence>
<dbReference type="OMA" id="KPRNCKG"/>
<dbReference type="PANTHER" id="PTHR31672:SF13">
    <property type="entry name" value="F-BOX PROTEIN CPR30-LIKE"/>
    <property type="match status" value="1"/>
</dbReference>
<name>A0A1S3XCH5_TOBAC</name>
<sequence length="154" mass="17611">MEYSNWPDDLITEIFARLPVKSLLRFKCVCRNWYSLITSSFFVRKHLQENPTCLLIAIYGDDLSQSGTTIHVLPDKILPGLIPEKPNNLQIRVELDEIIGPVDGLFLLLKDSHMALWNPAKREFRPLPPDLLKFTHSCPAGCFENIFGFGNLIQ</sequence>
<dbReference type="PaxDb" id="4097-A0A1S3XCH5"/>
<dbReference type="InterPro" id="IPR001810">
    <property type="entry name" value="F-box_dom"/>
</dbReference>
<accession>A0A1S3XCH5</accession>
<protein>
    <submittedName>
        <fullName evidence="3">F-box/kelch-repeat protein At1g12870</fullName>
    </submittedName>
</protein>
<dbReference type="SUPFAM" id="SSF81383">
    <property type="entry name" value="F-box domain"/>
    <property type="match status" value="1"/>
</dbReference>
<reference evidence="3" key="2">
    <citation type="submission" date="2025-08" db="UniProtKB">
        <authorList>
            <consortium name="RefSeq"/>
        </authorList>
    </citation>
    <scope>IDENTIFICATION</scope>
    <source>
        <tissue evidence="3">Leaf</tissue>
    </source>
</reference>
<feature type="domain" description="F-box" evidence="1">
    <location>
        <begin position="1"/>
        <end position="46"/>
    </location>
</feature>
<dbReference type="Gene3D" id="1.20.1280.50">
    <property type="match status" value="1"/>
</dbReference>
<dbReference type="PROSITE" id="PS50181">
    <property type="entry name" value="FBOX"/>
    <property type="match status" value="1"/>
</dbReference>